<keyword evidence="2" id="KW-1185">Reference proteome</keyword>
<proteinExistence type="predicted"/>
<sequence>MRNVHICMRHNHKVRSKSCCDSALENECCECRVPTKDIFLVISRASVTVNQEENSNSQELQLLLKFVDGTAIHKLRTDLHHRLMDQSQRMRSMKQTLRDH</sequence>
<comment type="caution">
    <text evidence="1">The sequence shown here is derived from an EMBL/GenBank/DDBJ whole genome shotgun (WGS) entry which is preliminary data.</text>
</comment>
<dbReference type="EMBL" id="JAGKHQ010000018">
    <property type="protein sequence ID" value="KAG7487218.1"/>
    <property type="molecule type" value="Genomic_DNA"/>
</dbReference>
<evidence type="ECO:0000313" key="1">
    <source>
        <dbReference type="EMBL" id="KAG7487218.1"/>
    </source>
</evidence>
<evidence type="ECO:0000313" key="2">
    <source>
        <dbReference type="Proteomes" id="UP000693946"/>
    </source>
</evidence>
<dbReference type="Proteomes" id="UP000693946">
    <property type="component" value="Linkage Group LG6"/>
</dbReference>
<dbReference type="AlphaFoldDB" id="A0AAV6QFM8"/>
<gene>
    <name evidence="1" type="ORF">JOB18_049179</name>
</gene>
<accession>A0AAV6QFM8</accession>
<protein>
    <submittedName>
        <fullName evidence="1">Uncharacterized protein</fullName>
    </submittedName>
</protein>
<organism evidence="1 2">
    <name type="scientific">Solea senegalensis</name>
    <name type="common">Senegalese sole</name>
    <dbReference type="NCBI Taxonomy" id="28829"/>
    <lineage>
        <taxon>Eukaryota</taxon>
        <taxon>Metazoa</taxon>
        <taxon>Chordata</taxon>
        <taxon>Craniata</taxon>
        <taxon>Vertebrata</taxon>
        <taxon>Euteleostomi</taxon>
        <taxon>Actinopterygii</taxon>
        <taxon>Neopterygii</taxon>
        <taxon>Teleostei</taxon>
        <taxon>Neoteleostei</taxon>
        <taxon>Acanthomorphata</taxon>
        <taxon>Carangaria</taxon>
        <taxon>Pleuronectiformes</taxon>
        <taxon>Pleuronectoidei</taxon>
        <taxon>Soleidae</taxon>
        <taxon>Solea</taxon>
    </lineage>
</organism>
<name>A0AAV6QFM8_SOLSE</name>
<reference evidence="1 2" key="1">
    <citation type="journal article" date="2021" name="Sci. Rep.">
        <title>Chromosome anchoring in Senegalese sole (Solea senegalensis) reveals sex-associated markers and genome rearrangements in flatfish.</title>
        <authorList>
            <person name="Guerrero-Cozar I."/>
            <person name="Gomez-Garrido J."/>
            <person name="Berbel C."/>
            <person name="Martinez-Blanch J.F."/>
            <person name="Alioto T."/>
            <person name="Claros M.G."/>
            <person name="Gagnaire P.A."/>
            <person name="Manchado M."/>
        </authorList>
    </citation>
    <scope>NUCLEOTIDE SEQUENCE [LARGE SCALE GENOMIC DNA]</scope>
    <source>
        <strain evidence="1">Sse05_10M</strain>
    </source>
</reference>